<evidence type="ECO:0000313" key="3">
    <source>
        <dbReference type="Proteomes" id="UP000559010"/>
    </source>
</evidence>
<keyword evidence="3" id="KW-1185">Reference proteome</keyword>
<keyword evidence="1" id="KW-1133">Transmembrane helix</keyword>
<evidence type="ECO:0000313" key="2">
    <source>
        <dbReference type="EMBL" id="NMM49846.1"/>
    </source>
</evidence>
<dbReference type="EMBL" id="JABBNU010000010">
    <property type="protein sequence ID" value="NMM49846.1"/>
    <property type="molecule type" value="Genomic_DNA"/>
</dbReference>
<organism evidence="2 3">
    <name type="scientific">Marinigracilibium pacificum</name>
    <dbReference type="NCBI Taxonomy" id="2729599"/>
    <lineage>
        <taxon>Bacteria</taxon>
        <taxon>Pseudomonadati</taxon>
        <taxon>Bacteroidota</taxon>
        <taxon>Cytophagia</taxon>
        <taxon>Cytophagales</taxon>
        <taxon>Flammeovirgaceae</taxon>
        <taxon>Marinigracilibium</taxon>
    </lineage>
</organism>
<sequence length="91" mass="10173">MSNKHQRYQFYLSLFLSAIAGAAVMTIPGITYYEITGNPNFIFFFCSLGAVIFLFVNLINKGTTSKKKLSKKFKGSFTKIKKKPADESAGF</sequence>
<feature type="transmembrane region" description="Helical" evidence="1">
    <location>
        <begin position="41"/>
        <end position="59"/>
    </location>
</feature>
<comment type="caution">
    <text evidence="2">The sequence shown here is derived from an EMBL/GenBank/DDBJ whole genome shotgun (WGS) entry which is preliminary data.</text>
</comment>
<feature type="transmembrane region" description="Helical" evidence="1">
    <location>
        <begin position="12"/>
        <end position="35"/>
    </location>
</feature>
<keyword evidence="1" id="KW-0812">Transmembrane</keyword>
<proteinExistence type="predicted"/>
<dbReference type="RefSeq" id="WP_169683362.1">
    <property type="nucleotide sequence ID" value="NZ_JABBNU010000010.1"/>
</dbReference>
<keyword evidence="1" id="KW-0472">Membrane</keyword>
<accession>A0A848J232</accession>
<name>A0A848J232_9BACT</name>
<evidence type="ECO:0000256" key="1">
    <source>
        <dbReference type="SAM" id="Phobius"/>
    </source>
</evidence>
<dbReference type="Proteomes" id="UP000559010">
    <property type="component" value="Unassembled WGS sequence"/>
</dbReference>
<dbReference type="AlphaFoldDB" id="A0A848J232"/>
<reference evidence="2 3" key="1">
    <citation type="submission" date="2020-04" db="EMBL/GenBank/DDBJ databases">
        <title>Flammeovirgaceae bacterium KN852 isolated from deep sea.</title>
        <authorList>
            <person name="Zhang D.-C."/>
        </authorList>
    </citation>
    <scope>NUCLEOTIDE SEQUENCE [LARGE SCALE GENOMIC DNA]</scope>
    <source>
        <strain evidence="2 3">KN852</strain>
    </source>
</reference>
<protein>
    <submittedName>
        <fullName evidence="2">Uncharacterized protein</fullName>
    </submittedName>
</protein>
<gene>
    <name evidence="2" type="ORF">HH304_15670</name>
</gene>